<evidence type="ECO:0000313" key="1">
    <source>
        <dbReference type="EnsemblPlants" id="KQL28232"/>
    </source>
</evidence>
<organism evidence="1 2">
    <name type="scientific">Setaria italica</name>
    <name type="common">Foxtail millet</name>
    <name type="synonym">Panicum italicum</name>
    <dbReference type="NCBI Taxonomy" id="4555"/>
    <lineage>
        <taxon>Eukaryota</taxon>
        <taxon>Viridiplantae</taxon>
        <taxon>Streptophyta</taxon>
        <taxon>Embryophyta</taxon>
        <taxon>Tracheophyta</taxon>
        <taxon>Spermatophyta</taxon>
        <taxon>Magnoliopsida</taxon>
        <taxon>Liliopsida</taxon>
        <taxon>Poales</taxon>
        <taxon>Poaceae</taxon>
        <taxon>PACMAD clade</taxon>
        <taxon>Panicoideae</taxon>
        <taxon>Panicodae</taxon>
        <taxon>Paniceae</taxon>
        <taxon>Cenchrinae</taxon>
        <taxon>Setaria</taxon>
    </lineage>
</organism>
<dbReference type="EMBL" id="AGNK02000060">
    <property type="status" value="NOT_ANNOTATED_CDS"/>
    <property type="molecule type" value="Genomic_DNA"/>
</dbReference>
<sequence>MLPQQSLEWKFAGSKMVLSLKTHLTLANPGHTGRIDSRMALLHCTMVICTVAILCE</sequence>
<dbReference type="InParanoid" id="K3YXL3"/>
<proteinExistence type="predicted"/>
<protein>
    <submittedName>
        <fullName evidence="1">Uncharacterized protein</fullName>
    </submittedName>
</protein>
<dbReference type="EnsemblPlants" id="KQL28232">
    <property type="protein sequence ID" value="KQL28232"/>
    <property type="gene ID" value="SETIT_019009mg"/>
</dbReference>
<dbReference type="Gramene" id="KQL28232">
    <property type="protein sequence ID" value="KQL28232"/>
    <property type="gene ID" value="SETIT_019009mg"/>
</dbReference>
<evidence type="ECO:0000313" key="2">
    <source>
        <dbReference type="Proteomes" id="UP000004995"/>
    </source>
</evidence>
<reference evidence="2" key="1">
    <citation type="journal article" date="2012" name="Nat. Biotechnol.">
        <title>Reference genome sequence of the model plant Setaria.</title>
        <authorList>
            <person name="Bennetzen J.L."/>
            <person name="Schmutz J."/>
            <person name="Wang H."/>
            <person name="Percifield R."/>
            <person name="Hawkins J."/>
            <person name="Pontaroli A.C."/>
            <person name="Estep M."/>
            <person name="Feng L."/>
            <person name="Vaughn J.N."/>
            <person name="Grimwood J."/>
            <person name="Jenkins J."/>
            <person name="Barry K."/>
            <person name="Lindquist E."/>
            <person name="Hellsten U."/>
            <person name="Deshpande S."/>
            <person name="Wang X."/>
            <person name="Wu X."/>
            <person name="Mitros T."/>
            <person name="Triplett J."/>
            <person name="Yang X."/>
            <person name="Ye C.Y."/>
            <person name="Mauro-Herrera M."/>
            <person name="Wang L."/>
            <person name="Li P."/>
            <person name="Sharma M."/>
            <person name="Sharma R."/>
            <person name="Ronald P.C."/>
            <person name="Panaud O."/>
            <person name="Kellogg E.A."/>
            <person name="Brutnell T.P."/>
            <person name="Doust A.N."/>
            <person name="Tuskan G.A."/>
            <person name="Rokhsar D."/>
            <person name="Devos K.M."/>
        </authorList>
    </citation>
    <scope>NUCLEOTIDE SEQUENCE [LARGE SCALE GENOMIC DNA]</scope>
    <source>
        <strain evidence="2">cv. Yugu1</strain>
    </source>
</reference>
<reference evidence="1" key="2">
    <citation type="submission" date="2018-08" db="UniProtKB">
        <authorList>
            <consortium name="EnsemblPlants"/>
        </authorList>
    </citation>
    <scope>IDENTIFICATION</scope>
    <source>
        <strain evidence="1">Yugu1</strain>
    </source>
</reference>
<keyword evidence="2" id="KW-1185">Reference proteome</keyword>
<name>K3YXL3_SETIT</name>
<accession>K3YXL3</accession>
<dbReference type="HOGENOM" id="CLU_3017822_0_0_1"/>
<dbReference type="AlphaFoldDB" id="K3YXL3"/>
<dbReference type="Proteomes" id="UP000004995">
    <property type="component" value="Unassembled WGS sequence"/>
</dbReference>